<dbReference type="InterPro" id="IPR013424">
    <property type="entry name" value="Ice-binding_C"/>
</dbReference>
<evidence type="ECO:0000313" key="6">
    <source>
        <dbReference type="EMBL" id="QCP12326.1"/>
    </source>
</evidence>
<keyword evidence="7" id="KW-1185">Reference proteome</keyword>
<reference evidence="6 7" key="1">
    <citation type="submission" date="2019-05" db="EMBL/GenBank/DDBJ databases">
        <title>Draft Genome Sequences of Six Type Strains of the Genus Massilia.</title>
        <authorList>
            <person name="Miess H."/>
            <person name="Frediansyhah A."/>
            <person name="Gross H."/>
        </authorList>
    </citation>
    <scope>NUCLEOTIDE SEQUENCE [LARGE SCALE GENOMIC DNA]</scope>
    <source>
        <strain evidence="6 7">DSMZ 26121</strain>
    </source>
</reference>
<evidence type="ECO:0000313" key="7">
    <source>
        <dbReference type="Proteomes" id="UP000298763"/>
    </source>
</evidence>
<evidence type="ECO:0000256" key="1">
    <source>
        <dbReference type="SAM" id="MobiDB-lite"/>
    </source>
</evidence>
<evidence type="ECO:0000259" key="3">
    <source>
        <dbReference type="Pfam" id="PF03713"/>
    </source>
</evidence>
<feature type="signal peptide" evidence="2">
    <location>
        <begin position="1"/>
        <end position="25"/>
    </location>
</feature>
<evidence type="ECO:0000259" key="4">
    <source>
        <dbReference type="Pfam" id="PF07589"/>
    </source>
</evidence>
<dbReference type="InterPro" id="IPR012347">
    <property type="entry name" value="Ferritin-like"/>
</dbReference>
<dbReference type="EMBL" id="JACHXS010000005">
    <property type="protein sequence ID" value="MBB3222087.1"/>
    <property type="molecule type" value="Genomic_DNA"/>
</dbReference>
<feature type="region of interest" description="Disordered" evidence="1">
    <location>
        <begin position="273"/>
        <end position="297"/>
    </location>
</feature>
<dbReference type="Pfam" id="PF07589">
    <property type="entry name" value="PEP-CTERM"/>
    <property type="match status" value="1"/>
</dbReference>
<accession>A0A4P8HSV2</accession>
<feature type="chain" id="PRO_5044607447" evidence="2">
    <location>
        <begin position="26"/>
        <end position="435"/>
    </location>
</feature>
<dbReference type="NCBIfam" id="TIGR02595">
    <property type="entry name" value="PEP_CTERM"/>
    <property type="match status" value="1"/>
</dbReference>
<dbReference type="PANTHER" id="PTHR36933">
    <property type="entry name" value="SLL0788 PROTEIN"/>
    <property type="match status" value="1"/>
</dbReference>
<dbReference type="Pfam" id="PF03713">
    <property type="entry name" value="DUF305"/>
    <property type="match status" value="1"/>
</dbReference>
<dbReference type="PANTHER" id="PTHR36933:SF1">
    <property type="entry name" value="SLL0788 PROTEIN"/>
    <property type="match status" value="1"/>
</dbReference>
<dbReference type="OrthoDB" id="7006446at2"/>
<proteinExistence type="predicted"/>
<evidence type="ECO:0000256" key="2">
    <source>
        <dbReference type="SAM" id="SignalP"/>
    </source>
</evidence>
<dbReference type="Proteomes" id="UP000298763">
    <property type="component" value="Chromosome"/>
</dbReference>
<organism evidence="5 8">
    <name type="scientific">Pseudoduganella umbonata</name>
    <dbReference type="NCBI Taxonomy" id="864828"/>
    <lineage>
        <taxon>Bacteria</taxon>
        <taxon>Pseudomonadati</taxon>
        <taxon>Pseudomonadota</taxon>
        <taxon>Betaproteobacteria</taxon>
        <taxon>Burkholderiales</taxon>
        <taxon>Oxalobacteraceae</taxon>
        <taxon>Telluria group</taxon>
        <taxon>Pseudoduganella</taxon>
    </lineage>
</organism>
<evidence type="ECO:0000313" key="8">
    <source>
        <dbReference type="Proteomes" id="UP000584325"/>
    </source>
</evidence>
<dbReference type="AlphaFoldDB" id="A0A4P8HSV2"/>
<dbReference type="InterPro" id="IPR005183">
    <property type="entry name" value="DUF305_CopM-like"/>
</dbReference>
<dbReference type="Proteomes" id="UP000584325">
    <property type="component" value="Unassembled WGS sequence"/>
</dbReference>
<evidence type="ECO:0000313" key="5">
    <source>
        <dbReference type="EMBL" id="MBB3222087.1"/>
    </source>
</evidence>
<dbReference type="RefSeq" id="WP_137315162.1">
    <property type="nucleotide sequence ID" value="NZ_CP040017.1"/>
</dbReference>
<feature type="domain" description="Ice-binding protein C-terminal" evidence="4">
    <location>
        <begin position="188"/>
        <end position="212"/>
    </location>
</feature>
<sequence length="435" mass="46496">MKALPFALNVVVLGAAMCVSAGAHAEITLYTDRAAFLAAVPGTVTDSLDDLAPGWLEGEAAREAASVSYRISAGPSDAGLYLAGPAGAVAVTATMASDALTFDQFNPGMRGFGGLFYGSDAYGEYSAGRALELTATAGGETLTFTLAPDSSESFFGLVSSTNLESVSLRNLDEDGNVYWATADSLVLAVPEPATWAMLLGGIGLMGVGTSRRRRALFSKLVAGIGIATVASVAYADGPGRGQTAAFEKNYLTFIIDHHYSALRMSELAAGTDTTRDAQVVDPDEGTSPSPGFAATPGKASDVQIKSMARLANRMQREEIGRAQRWLRDWYGIQHEPQLNDEGRRMIAMLDGTPEGAQFDQVFLRMFSNHHLSALAPSLHCVVKSDIGHGDLQRYCEDIVMTQKNSINDMRNMLCKQFSQCDFVPLTGDKRKDNEF</sequence>
<reference evidence="5 8" key="2">
    <citation type="submission" date="2020-08" db="EMBL/GenBank/DDBJ databases">
        <title>Genomic Encyclopedia of Type Strains, Phase III (KMG-III): the genomes of soil and plant-associated and newly described type strains.</title>
        <authorList>
            <person name="Whitman W."/>
        </authorList>
    </citation>
    <scope>NUCLEOTIDE SEQUENCE [LARGE SCALE GENOMIC DNA]</scope>
    <source>
        <strain evidence="5 8">CECT 7753</strain>
    </source>
</reference>
<gene>
    <name evidence="6" type="ORF">FCL38_19300</name>
    <name evidence="5" type="ORF">FHS02_002906</name>
</gene>
<keyword evidence="2" id="KW-0732">Signal</keyword>
<feature type="domain" description="DUF305" evidence="3">
    <location>
        <begin position="296"/>
        <end position="413"/>
    </location>
</feature>
<protein>
    <submittedName>
        <fullName evidence="6">DUF305 domain-containing protein</fullName>
    </submittedName>
    <submittedName>
        <fullName evidence="5">Uncharacterized protein (DUF305 family)</fullName>
    </submittedName>
</protein>
<dbReference type="EMBL" id="CP040017">
    <property type="protein sequence ID" value="QCP12326.1"/>
    <property type="molecule type" value="Genomic_DNA"/>
</dbReference>
<dbReference type="Gene3D" id="1.20.1260.10">
    <property type="match status" value="1"/>
</dbReference>
<name>A0A4P8HSV2_9BURK</name>